<dbReference type="Proteomes" id="UP001595629">
    <property type="component" value="Unassembled WGS sequence"/>
</dbReference>
<organism evidence="5 6">
    <name type="scientific">Lutimaribacter marinistellae</name>
    <dbReference type="NCBI Taxonomy" id="1820329"/>
    <lineage>
        <taxon>Bacteria</taxon>
        <taxon>Pseudomonadati</taxon>
        <taxon>Pseudomonadota</taxon>
        <taxon>Alphaproteobacteria</taxon>
        <taxon>Rhodobacterales</taxon>
        <taxon>Roseobacteraceae</taxon>
        <taxon>Lutimaribacter</taxon>
    </lineage>
</organism>
<dbReference type="RefSeq" id="WP_386735900.1">
    <property type="nucleotide sequence ID" value="NZ_JBHRXI010000012.1"/>
</dbReference>
<dbReference type="PANTHER" id="PTHR47894">
    <property type="entry name" value="HTH-TYPE TRANSCRIPTIONAL REGULATOR GADX"/>
    <property type="match status" value="1"/>
</dbReference>
<dbReference type="InterPro" id="IPR018060">
    <property type="entry name" value="HTH_AraC"/>
</dbReference>
<dbReference type="Gene3D" id="1.10.10.60">
    <property type="entry name" value="Homeodomain-like"/>
    <property type="match status" value="1"/>
</dbReference>
<evidence type="ECO:0000256" key="2">
    <source>
        <dbReference type="ARBA" id="ARBA00023125"/>
    </source>
</evidence>
<reference evidence="6" key="1">
    <citation type="journal article" date="2019" name="Int. J. Syst. Evol. Microbiol.">
        <title>The Global Catalogue of Microorganisms (GCM) 10K type strain sequencing project: providing services to taxonomists for standard genome sequencing and annotation.</title>
        <authorList>
            <consortium name="The Broad Institute Genomics Platform"/>
            <consortium name="The Broad Institute Genome Sequencing Center for Infectious Disease"/>
            <person name="Wu L."/>
            <person name="Ma J."/>
        </authorList>
    </citation>
    <scope>NUCLEOTIDE SEQUENCE [LARGE SCALE GENOMIC DNA]</scope>
    <source>
        <strain evidence="6">KCTC 42911</strain>
    </source>
</reference>
<evidence type="ECO:0000313" key="5">
    <source>
        <dbReference type="EMBL" id="MFC3614620.1"/>
    </source>
</evidence>
<sequence>MTTIRGWGAFPDLVEEMAGAQALRMILPRHDLPLSVLDAPDHRMPLAKMMRVFEAAARVVGDEAFGVRLGRRTTAADYGPWAGYAYCAPTLGQALKRVCSTLWAHESGTRMYLADHAEHVVWCYASGLERREQVRHFSDHLFETMLVFFRGFLGPLWRPDWVEVDYEKPAKTEELDEYVGTEIRFARPNYGLAVRKVDLSATLAGPLPFARPITSLDLDPQPEGVVTVDDMMSVIDLRMMGGSVDLDGLARALDLGPRTLQRKLSKLGYSYKQLLEVVRRKRAIAFLLETDLPVKAIAAELGYDGPQNFTRAFNAWYAASPSQFRARGSAHRPLTETGRLS</sequence>
<evidence type="ECO:0000256" key="3">
    <source>
        <dbReference type="ARBA" id="ARBA00023163"/>
    </source>
</evidence>
<dbReference type="EMBL" id="JBHRXI010000012">
    <property type="protein sequence ID" value="MFC3614620.1"/>
    <property type="molecule type" value="Genomic_DNA"/>
</dbReference>
<evidence type="ECO:0000259" key="4">
    <source>
        <dbReference type="PROSITE" id="PS01124"/>
    </source>
</evidence>
<comment type="caution">
    <text evidence="5">The sequence shown here is derived from an EMBL/GenBank/DDBJ whole genome shotgun (WGS) entry which is preliminary data.</text>
</comment>
<evidence type="ECO:0000256" key="1">
    <source>
        <dbReference type="ARBA" id="ARBA00023015"/>
    </source>
</evidence>
<gene>
    <name evidence="5" type="ORF">ACFORG_12675</name>
</gene>
<evidence type="ECO:0000313" key="6">
    <source>
        <dbReference type="Proteomes" id="UP001595629"/>
    </source>
</evidence>
<dbReference type="PROSITE" id="PS01124">
    <property type="entry name" value="HTH_ARAC_FAMILY_2"/>
    <property type="match status" value="1"/>
</dbReference>
<dbReference type="SMART" id="SM00342">
    <property type="entry name" value="HTH_ARAC"/>
    <property type="match status" value="1"/>
</dbReference>
<name>A0ABV7TLD1_9RHOB</name>
<keyword evidence="6" id="KW-1185">Reference proteome</keyword>
<keyword evidence="3" id="KW-0804">Transcription</keyword>
<feature type="domain" description="HTH araC/xylS-type" evidence="4">
    <location>
        <begin position="229"/>
        <end position="327"/>
    </location>
</feature>
<dbReference type="InterPro" id="IPR032687">
    <property type="entry name" value="AraC-type_N"/>
</dbReference>
<dbReference type="SUPFAM" id="SSF46689">
    <property type="entry name" value="Homeodomain-like"/>
    <property type="match status" value="1"/>
</dbReference>
<dbReference type="PANTHER" id="PTHR47894:SF4">
    <property type="entry name" value="HTH-TYPE TRANSCRIPTIONAL REGULATOR GADX"/>
    <property type="match status" value="1"/>
</dbReference>
<dbReference type="Pfam" id="PF12833">
    <property type="entry name" value="HTH_18"/>
    <property type="match status" value="1"/>
</dbReference>
<protein>
    <submittedName>
        <fullName evidence="5">AraC family transcriptional regulator ligand-binding domain-containing protein</fullName>
    </submittedName>
</protein>
<dbReference type="Pfam" id="PF12625">
    <property type="entry name" value="Arabinose_bd"/>
    <property type="match status" value="1"/>
</dbReference>
<accession>A0ABV7TLD1</accession>
<proteinExistence type="predicted"/>
<dbReference type="InterPro" id="IPR009057">
    <property type="entry name" value="Homeodomain-like_sf"/>
</dbReference>
<keyword evidence="2" id="KW-0238">DNA-binding</keyword>
<keyword evidence="1" id="KW-0805">Transcription regulation</keyword>